<dbReference type="Gene3D" id="3.30.2310.20">
    <property type="entry name" value="RelE-like"/>
    <property type="match status" value="1"/>
</dbReference>
<dbReference type="EMBL" id="CP035494">
    <property type="protein sequence ID" value="QAY59390.1"/>
    <property type="molecule type" value="Genomic_DNA"/>
</dbReference>
<keyword evidence="3" id="KW-1185">Reference proteome</keyword>
<dbReference type="Pfam" id="PF05016">
    <property type="entry name" value="ParE_toxin"/>
    <property type="match status" value="1"/>
</dbReference>
<gene>
    <name evidence="2" type="ORF">ET475_04875</name>
</gene>
<evidence type="ECO:0000313" key="2">
    <source>
        <dbReference type="EMBL" id="QAY59390.1"/>
    </source>
</evidence>
<keyword evidence="1" id="KW-1277">Toxin-antitoxin system</keyword>
<sequence>MTLYRLRVSATARADVREALQYSAFRFGGTAMQRYADLIEQALTDIRADPFDTGSSARSDLGADVRVRHLKASAATSGVADPRHIVFYRVNGTVVDVLRILHEMRDAPRHLP</sequence>
<name>A0A4P6EB56_9MICO</name>
<dbReference type="InterPro" id="IPR035093">
    <property type="entry name" value="RelE/ParE_toxin_dom_sf"/>
</dbReference>
<dbReference type="InterPro" id="IPR007712">
    <property type="entry name" value="RelE/ParE_toxin"/>
</dbReference>
<dbReference type="RefSeq" id="WP_129386598.1">
    <property type="nucleotide sequence ID" value="NZ_CP035494.1"/>
</dbReference>
<accession>A0A4P6EB56</accession>
<evidence type="ECO:0000256" key="1">
    <source>
        <dbReference type="ARBA" id="ARBA00022649"/>
    </source>
</evidence>
<reference evidence="2 3" key="1">
    <citation type="submission" date="2019-01" db="EMBL/GenBank/DDBJ databases">
        <title>Genome sequencing of strain DFW100M-13.</title>
        <authorList>
            <person name="Heo J."/>
            <person name="Kim S.-J."/>
            <person name="Kim J.-S."/>
            <person name="Hong S.-B."/>
            <person name="Kwon S.-W."/>
        </authorList>
    </citation>
    <scope>NUCLEOTIDE SEQUENCE [LARGE SCALE GENOMIC DNA]</scope>
    <source>
        <strain evidence="2 3">DFW100M-13</strain>
    </source>
</reference>
<proteinExistence type="predicted"/>
<dbReference type="Proteomes" id="UP000293995">
    <property type="component" value="Chromosome"/>
</dbReference>
<protein>
    <submittedName>
        <fullName evidence="2">Type II toxin-antitoxin system RelE/ParE family toxin</fullName>
    </submittedName>
</protein>
<dbReference type="AlphaFoldDB" id="A0A4P6EB56"/>
<organism evidence="2 3">
    <name type="scientific">Microbacterium protaetiae</name>
    <dbReference type="NCBI Taxonomy" id="2509458"/>
    <lineage>
        <taxon>Bacteria</taxon>
        <taxon>Bacillati</taxon>
        <taxon>Actinomycetota</taxon>
        <taxon>Actinomycetes</taxon>
        <taxon>Micrococcales</taxon>
        <taxon>Microbacteriaceae</taxon>
        <taxon>Microbacterium</taxon>
    </lineage>
</organism>
<evidence type="ECO:0000313" key="3">
    <source>
        <dbReference type="Proteomes" id="UP000293995"/>
    </source>
</evidence>
<dbReference type="KEGG" id="mprt:ET475_04875"/>
<dbReference type="OrthoDB" id="7173315at2"/>